<name>A0ABT6F4B5_9BACT</name>
<dbReference type="EMBL" id="JARRAG010000001">
    <property type="protein sequence ID" value="MDG3002357.1"/>
    <property type="molecule type" value="Genomic_DNA"/>
</dbReference>
<evidence type="ECO:0000313" key="1">
    <source>
        <dbReference type="EMBL" id="MDG3002357.1"/>
    </source>
</evidence>
<proteinExistence type="predicted"/>
<organism evidence="1 2">
    <name type="scientific">Paludisphaera mucosa</name>
    <dbReference type="NCBI Taxonomy" id="3030827"/>
    <lineage>
        <taxon>Bacteria</taxon>
        <taxon>Pseudomonadati</taxon>
        <taxon>Planctomycetota</taxon>
        <taxon>Planctomycetia</taxon>
        <taxon>Isosphaerales</taxon>
        <taxon>Isosphaeraceae</taxon>
        <taxon>Paludisphaera</taxon>
    </lineage>
</organism>
<reference evidence="1 2" key="1">
    <citation type="submission" date="2023-03" db="EMBL/GenBank/DDBJ databases">
        <title>Paludisphaera mucosa sp. nov. a novel planctomycete from northern fen.</title>
        <authorList>
            <person name="Ivanova A."/>
        </authorList>
    </citation>
    <scope>NUCLEOTIDE SEQUENCE [LARGE SCALE GENOMIC DNA]</scope>
    <source>
        <strain evidence="1 2">Pla2</strain>
    </source>
</reference>
<gene>
    <name evidence="1" type="ORF">PZE19_01020</name>
</gene>
<accession>A0ABT6F4B5</accession>
<comment type="caution">
    <text evidence="1">The sequence shown here is derived from an EMBL/GenBank/DDBJ whole genome shotgun (WGS) entry which is preliminary data.</text>
</comment>
<evidence type="ECO:0000313" key="2">
    <source>
        <dbReference type="Proteomes" id="UP001216907"/>
    </source>
</evidence>
<keyword evidence="2" id="KW-1185">Reference proteome</keyword>
<sequence>MPVVHAGTSEAAILGRVLQPEQATLDAGAARAILAFGFSPADKDRMVELLARAKMGTLTADESTEIDNYERVGHMLSLLKSKARLSLKLNGDQGEKTGALG</sequence>
<dbReference type="Proteomes" id="UP001216907">
    <property type="component" value="Unassembled WGS sequence"/>
</dbReference>
<protein>
    <submittedName>
        <fullName evidence="1">Uncharacterized protein</fullName>
    </submittedName>
</protein>
<dbReference type="RefSeq" id="WP_277858721.1">
    <property type="nucleotide sequence ID" value="NZ_JARRAG010000001.1"/>
</dbReference>